<dbReference type="STRING" id="1051891.A0A0C3LE59"/>
<sequence length="319" mass="35439">MASIGPSSKHRHFGSEEPIEEEDIVIRRPDRVASPAPESDDDAPPEAVSLGAGKEEVVKRDRAIRERDLQAARLRKEANKVKAAELKARKEARESARTKTKVPNKNRKSHKVEAGRNENNEDGNSPDMLSEDAMDSGSVDSTALARMQRAMAQAESEDEGDGEGGWGGIQDPIPPRSSAPRAKQIPDRLPDSVFQAARMAAEREEEESDDYMSSESQPDSEDALDREGGRPRKARHPRGRPKDVIVGSRTVRSLKTTKQLGLHVSLQRPQSAREFRNKSLNVDGQIEHKPWQRVETHLVVRGKRIGPAKNFAQAHRLKT</sequence>
<name>A0A0C3LE59_9AGAM</name>
<dbReference type="Proteomes" id="UP000054248">
    <property type="component" value="Unassembled WGS sequence"/>
</dbReference>
<reference evidence="3" key="2">
    <citation type="submission" date="2015-01" db="EMBL/GenBank/DDBJ databases">
        <title>Evolutionary Origins and Diversification of the Mycorrhizal Mutualists.</title>
        <authorList>
            <consortium name="DOE Joint Genome Institute"/>
            <consortium name="Mycorrhizal Genomics Consortium"/>
            <person name="Kohler A."/>
            <person name="Kuo A."/>
            <person name="Nagy L.G."/>
            <person name="Floudas D."/>
            <person name="Copeland A."/>
            <person name="Barry K.W."/>
            <person name="Cichocki N."/>
            <person name="Veneault-Fourrey C."/>
            <person name="LaButti K."/>
            <person name="Lindquist E.A."/>
            <person name="Lipzen A."/>
            <person name="Lundell T."/>
            <person name="Morin E."/>
            <person name="Murat C."/>
            <person name="Riley R."/>
            <person name="Ohm R."/>
            <person name="Sun H."/>
            <person name="Tunlid A."/>
            <person name="Henrissat B."/>
            <person name="Grigoriev I.V."/>
            <person name="Hibbett D.S."/>
            <person name="Martin F."/>
        </authorList>
    </citation>
    <scope>NUCLEOTIDE SEQUENCE [LARGE SCALE GENOMIC DNA]</scope>
    <source>
        <strain evidence="3">MUT 4182</strain>
    </source>
</reference>
<dbReference type="EMBL" id="KN822956">
    <property type="protein sequence ID" value="KIO32223.1"/>
    <property type="molecule type" value="Genomic_DNA"/>
</dbReference>
<organism evidence="2 3">
    <name type="scientific">Tulasnella calospora MUT 4182</name>
    <dbReference type="NCBI Taxonomy" id="1051891"/>
    <lineage>
        <taxon>Eukaryota</taxon>
        <taxon>Fungi</taxon>
        <taxon>Dikarya</taxon>
        <taxon>Basidiomycota</taxon>
        <taxon>Agaricomycotina</taxon>
        <taxon>Agaricomycetes</taxon>
        <taxon>Cantharellales</taxon>
        <taxon>Tulasnellaceae</taxon>
        <taxon>Tulasnella</taxon>
    </lineage>
</organism>
<dbReference type="HOGENOM" id="CLU_872070_0_0_1"/>
<keyword evidence="3" id="KW-1185">Reference proteome</keyword>
<evidence type="ECO:0000313" key="2">
    <source>
        <dbReference type="EMBL" id="KIO32223.1"/>
    </source>
</evidence>
<feature type="compositionally biased region" description="Acidic residues" evidence="1">
    <location>
        <begin position="203"/>
        <end position="222"/>
    </location>
</feature>
<feature type="compositionally biased region" description="Basic and acidic residues" evidence="1">
    <location>
        <begin position="76"/>
        <end position="97"/>
    </location>
</feature>
<gene>
    <name evidence="2" type="ORF">M407DRAFT_111827</name>
</gene>
<protein>
    <submittedName>
        <fullName evidence="2">Uncharacterized protein</fullName>
    </submittedName>
</protein>
<dbReference type="AlphaFoldDB" id="A0A0C3LE59"/>
<proteinExistence type="predicted"/>
<reference evidence="2 3" key="1">
    <citation type="submission" date="2014-04" db="EMBL/GenBank/DDBJ databases">
        <authorList>
            <consortium name="DOE Joint Genome Institute"/>
            <person name="Kuo A."/>
            <person name="Girlanda M."/>
            <person name="Perotto S."/>
            <person name="Kohler A."/>
            <person name="Nagy L.G."/>
            <person name="Floudas D."/>
            <person name="Copeland A."/>
            <person name="Barry K.W."/>
            <person name="Cichocki N."/>
            <person name="Veneault-Fourrey C."/>
            <person name="LaButti K."/>
            <person name="Lindquist E.A."/>
            <person name="Lipzen A."/>
            <person name="Lundell T."/>
            <person name="Morin E."/>
            <person name="Murat C."/>
            <person name="Sun H."/>
            <person name="Tunlid A."/>
            <person name="Henrissat B."/>
            <person name="Grigoriev I.V."/>
            <person name="Hibbett D.S."/>
            <person name="Martin F."/>
            <person name="Nordberg H.P."/>
            <person name="Cantor M.N."/>
            <person name="Hua S.X."/>
        </authorList>
    </citation>
    <scope>NUCLEOTIDE SEQUENCE [LARGE SCALE GENOMIC DNA]</scope>
    <source>
        <strain evidence="2 3">MUT 4182</strain>
    </source>
</reference>
<evidence type="ECO:0000313" key="3">
    <source>
        <dbReference type="Proteomes" id="UP000054248"/>
    </source>
</evidence>
<feature type="region of interest" description="Disordered" evidence="1">
    <location>
        <begin position="76"/>
        <end position="252"/>
    </location>
</feature>
<accession>A0A0C3LE59</accession>
<feature type="compositionally biased region" description="Basic residues" evidence="1">
    <location>
        <begin position="98"/>
        <end position="110"/>
    </location>
</feature>
<dbReference type="OrthoDB" id="3253399at2759"/>
<evidence type="ECO:0000256" key="1">
    <source>
        <dbReference type="SAM" id="MobiDB-lite"/>
    </source>
</evidence>
<feature type="region of interest" description="Disordered" evidence="1">
    <location>
        <begin position="1"/>
        <end position="54"/>
    </location>
</feature>
<feature type="compositionally biased region" description="Low complexity" evidence="1">
    <location>
        <begin position="145"/>
        <end position="154"/>
    </location>
</feature>